<organism evidence="1 2">
    <name type="scientific">Melipona bicolor</name>
    <dbReference type="NCBI Taxonomy" id="60889"/>
    <lineage>
        <taxon>Eukaryota</taxon>
        <taxon>Metazoa</taxon>
        <taxon>Ecdysozoa</taxon>
        <taxon>Arthropoda</taxon>
        <taxon>Hexapoda</taxon>
        <taxon>Insecta</taxon>
        <taxon>Pterygota</taxon>
        <taxon>Neoptera</taxon>
        <taxon>Endopterygota</taxon>
        <taxon>Hymenoptera</taxon>
        <taxon>Apocrita</taxon>
        <taxon>Aculeata</taxon>
        <taxon>Apoidea</taxon>
        <taxon>Anthophila</taxon>
        <taxon>Apidae</taxon>
        <taxon>Melipona</taxon>
    </lineage>
</organism>
<proteinExistence type="predicted"/>
<name>A0AA40KKL8_9HYME</name>
<sequence>FCKYHLPSCSYSENGALILSEILLLDVEGHTKITSTSRSYFKNEALALLSIILSEIVRNIPVQEDCTSSRSCSENGALVLSRVVLFKIVKNNLILREDRRRIASHREDPSKSAALYRRS</sequence>
<gene>
    <name evidence="1" type="ORF">K0M31_006942</name>
</gene>
<comment type="caution">
    <text evidence="1">The sequence shown here is derived from an EMBL/GenBank/DDBJ whole genome shotgun (WGS) entry which is preliminary data.</text>
</comment>
<evidence type="ECO:0000313" key="1">
    <source>
        <dbReference type="EMBL" id="KAK1123912.1"/>
    </source>
</evidence>
<dbReference type="EMBL" id="JAHYIQ010000019">
    <property type="protein sequence ID" value="KAK1123912.1"/>
    <property type="molecule type" value="Genomic_DNA"/>
</dbReference>
<feature type="non-terminal residue" evidence="1">
    <location>
        <position position="1"/>
    </location>
</feature>
<accession>A0AA40KKL8</accession>
<reference evidence="1" key="1">
    <citation type="submission" date="2021-10" db="EMBL/GenBank/DDBJ databases">
        <title>Melipona bicolor Genome sequencing and assembly.</title>
        <authorList>
            <person name="Araujo N.S."/>
            <person name="Arias M.C."/>
        </authorList>
    </citation>
    <scope>NUCLEOTIDE SEQUENCE</scope>
    <source>
        <strain evidence="1">USP_2M_L1-L4_2017</strain>
        <tissue evidence="1">Whole body</tissue>
    </source>
</reference>
<dbReference type="AlphaFoldDB" id="A0AA40KKL8"/>
<keyword evidence="2" id="KW-1185">Reference proteome</keyword>
<dbReference type="Proteomes" id="UP001177670">
    <property type="component" value="Unassembled WGS sequence"/>
</dbReference>
<evidence type="ECO:0000313" key="2">
    <source>
        <dbReference type="Proteomes" id="UP001177670"/>
    </source>
</evidence>
<protein>
    <submittedName>
        <fullName evidence="1">Uncharacterized protein</fullName>
    </submittedName>
</protein>